<name>A0A1W1VQT6_9BACT</name>
<dbReference type="InterPro" id="IPR000182">
    <property type="entry name" value="GNAT_dom"/>
</dbReference>
<evidence type="ECO:0000256" key="1">
    <source>
        <dbReference type="ARBA" id="ARBA00022679"/>
    </source>
</evidence>
<dbReference type="Proteomes" id="UP000192266">
    <property type="component" value="Unassembled WGS sequence"/>
</dbReference>
<gene>
    <name evidence="4" type="ORF">SAMN00120144_0434</name>
</gene>
<dbReference type="InterPro" id="IPR016181">
    <property type="entry name" value="Acyl_CoA_acyltransferase"/>
</dbReference>
<evidence type="ECO:0000313" key="4">
    <source>
        <dbReference type="EMBL" id="SMB95633.1"/>
    </source>
</evidence>
<dbReference type="InterPro" id="IPR050832">
    <property type="entry name" value="Bact_Acetyltransf"/>
</dbReference>
<evidence type="ECO:0000259" key="3">
    <source>
        <dbReference type="PROSITE" id="PS51186"/>
    </source>
</evidence>
<dbReference type="GO" id="GO:0016747">
    <property type="term" value="F:acyltransferase activity, transferring groups other than amino-acyl groups"/>
    <property type="evidence" value="ECO:0007669"/>
    <property type="project" value="InterPro"/>
</dbReference>
<protein>
    <submittedName>
        <fullName evidence="4">GCN5-related N-acetyltransferase</fullName>
    </submittedName>
</protein>
<dbReference type="STRING" id="645990.SAMN00120144_0434"/>
<organism evidence="4 5">
    <name type="scientific">Hymenobacter roseosalivarius DSM 11622</name>
    <dbReference type="NCBI Taxonomy" id="645990"/>
    <lineage>
        <taxon>Bacteria</taxon>
        <taxon>Pseudomonadati</taxon>
        <taxon>Bacteroidota</taxon>
        <taxon>Cytophagia</taxon>
        <taxon>Cytophagales</taxon>
        <taxon>Hymenobacteraceae</taxon>
        <taxon>Hymenobacter</taxon>
    </lineage>
</organism>
<proteinExistence type="predicted"/>
<dbReference type="OrthoDB" id="2352823at2"/>
<dbReference type="CDD" id="cd04301">
    <property type="entry name" value="NAT_SF"/>
    <property type="match status" value="1"/>
</dbReference>
<feature type="domain" description="N-acetyltransferase" evidence="3">
    <location>
        <begin position="1"/>
        <end position="146"/>
    </location>
</feature>
<evidence type="ECO:0000313" key="5">
    <source>
        <dbReference type="Proteomes" id="UP000192266"/>
    </source>
</evidence>
<dbReference type="SUPFAM" id="SSF55729">
    <property type="entry name" value="Acyl-CoA N-acyltransferases (Nat)"/>
    <property type="match status" value="1"/>
</dbReference>
<dbReference type="PANTHER" id="PTHR43877">
    <property type="entry name" value="AMINOALKYLPHOSPHONATE N-ACETYLTRANSFERASE-RELATED-RELATED"/>
    <property type="match status" value="1"/>
</dbReference>
<keyword evidence="2" id="KW-0012">Acyltransferase</keyword>
<reference evidence="4 5" key="1">
    <citation type="submission" date="2017-04" db="EMBL/GenBank/DDBJ databases">
        <authorList>
            <person name="Afonso C.L."/>
            <person name="Miller P.J."/>
            <person name="Scott M.A."/>
            <person name="Spackman E."/>
            <person name="Goraichik I."/>
            <person name="Dimitrov K.M."/>
            <person name="Suarez D.L."/>
            <person name="Swayne D.E."/>
        </authorList>
    </citation>
    <scope>NUCLEOTIDE SEQUENCE [LARGE SCALE GENOMIC DNA]</scope>
    <source>
        <strain evidence="4 5">DSM 11622</strain>
    </source>
</reference>
<dbReference type="RefSeq" id="WP_159452028.1">
    <property type="nucleotide sequence ID" value="NZ_FWWW01000070.1"/>
</dbReference>
<sequence>MIIRQPSTAADFAAYYALRYQVLRQPWQQPPGSERADDDEVAATHHIMAVADDGMVIGVARLHPSEKNQVQVRAVAVHPDWHGRGVGLQLMTYLEETAAAQGFTECILHARESAVAFYRKLGYTVVAPSHTLFGVIPHFLMRKLLAS</sequence>
<dbReference type="Pfam" id="PF00583">
    <property type="entry name" value="Acetyltransf_1"/>
    <property type="match status" value="1"/>
</dbReference>
<accession>A0A1W1VQT6</accession>
<evidence type="ECO:0000256" key="2">
    <source>
        <dbReference type="ARBA" id="ARBA00023315"/>
    </source>
</evidence>
<dbReference type="Gene3D" id="3.40.630.30">
    <property type="match status" value="1"/>
</dbReference>
<dbReference type="PROSITE" id="PS51186">
    <property type="entry name" value="GNAT"/>
    <property type="match status" value="1"/>
</dbReference>
<dbReference type="AlphaFoldDB" id="A0A1W1VQT6"/>
<keyword evidence="5" id="KW-1185">Reference proteome</keyword>
<dbReference type="EMBL" id="FWWW01000070">
    <property type="protein sequence ID" value="SMB95633.1"/>
    <property type="molecule type" value="Genomic_DNA"/>
</dbReference>
<keyword evidence="1 4" id="KW-0808">Transferase</keyword>